<dbReference type="AlphaFoldDB" id="A0A6G5A0K5"/>
<reference evidence="1" key="1">
    <citation type="submission" date="2020-03" db="EMBL/GenBank/DDBJ databases">
        <title>A transcriptome and proteome of the tick Rhipicephalus microplus shaped by the genetic composition of its hosts and developmental stage.</title>
        <authorList>
            <person name="Garcia G.R."/>
            <person name="Ribeiro J.M.C."/>
            <person name="Maruyama S.R."/>
            <person name="Gardinasse L.G."/>
            <person name="Nelson K."/>
            <person name="Ferreira B.R."/>
            <person name="Andrade T.G."/>
            <person name="Santos I.K.F.M."/>
        </authorList>
    </citation>
    <scope>NUCLEOTIDE SEQUENCE</scope>
    <source>
        <strain evidence="1">NSGR</strain>
        <tissue evidence="1">Salivary glands</tissue>
    </source>
</reference>
<evidence type="ECO:0000313" key="1">
    <source>
        <dbReference type="EMBL" id="NIE44542.1"/>
    </source>
</evidence>
<sequence>MYYVLQLMPLCAVFVLCGSRRLQRMFQVFDIFISLSIKLHVASHYCWVSRFAWSSISLSNAATFFFKLRLYFCLFQRFWMLVLSSQRCNSLLSISAIPSSSGTILVAFLTLC</sequence>
<name>A0A6G5A0K5_RHIMP</name>
<accession>A0A6G5A0K5</accession>
<dbReference type="EMBL" id="GIKN01002269">
    <property type="protein sequence ID" value="NIE44542.1"/>
    <property type="molecule type" value="Transcribed_RNA"/>
</dbReference>
<proteinExistence type="predicted"/>
<organism evidence="1">
    <name type="scientific">Rhipicephalus microplus</name>
    <name type="common">Cattle tick</name>
    <name type="synonym">Boophilus microplus</name>
    <dbReference type="NCBI Taxonomy" id="6941"/>
    <lineage>
        <taxon>Eukaryota</taxon>
        <taxon>Metazoa</taxon>
        <taxon>Ecdysozoa</taxon>
        <taxon>Arthropoda</taxon>
        <taxon>Chelicerata</taxon>
        <taxon>Arachnida</taxon>
        <taxon>Acari</taxon>
        <taxon>Parasitiformes</taxon>
        <taxon>Ixodida</taxon>
        <taxon>Ixodoidea</taxon>
        <taxon>Ixodidae</taxon>
        <taxon>Rhipicephalinae</taxon>
        <taxon>Rhipicephalus</taxon>
        <taxon>Boophilus</taxon>
    </lineage>
</organism>
<protein>
    <submittedName>
        <fullName evidence="1">Putative secreted protein</fullName>
    </submittedName>
</protein>